<dbReference type="EMBL" id="KI928068">
    <property type="protein sequence ID" value="ETW27399.1"/>
    <property type="molecule type" value="Genomic_DNA"/>
</dbReference>
<proteinExistence type="predicted"/>
<keyword evidence="1" id="KW-1133">Transmembrane helix</keyword>
<dbReference type="Proteomes" id="UP000030656">
    <property type="component" value="Unassembled WGS sequence"/>
</dbReference>
<keyword evidence="1" id="KW-0812">Transmembrane</keyword>
<reference evidence="2 3" key="1">
    <citation type="submission" date="2013-02" db="EMBL/GenBank/DDBJ databases">
        <title>The Genome Annotation of Plasmodium falciparum FCH/4.</title>
        <authorList>
            <consortium name="The Broad Institute Genome Sequencing Platform"/>
            <consortium name="The Broad Institute Genome Sequencing Center for Infectious Disease"/>
            <person name="Neafsey D."/>
            <person name="Hoffman S."/>
            <person name="Volkman S."/>
            <person name="Rosenthal P."/>
            <person name="Walker B."/>
            <person name="Young S.K."/>
            <person name="Zeng Q."/>
            <person name="Gargeya S."/>
            <person name="Fitzgerald M."/>
            <person name="Haas B."/>
            <person name="Abouelleil A."/>
            <person name="Allen A.W."/>
            <person name="Alvarado L."/>
            <person name="Arachchi H.M."/>
            <person name="Berlin A.M."/>
            <person name="Chapman S.B."/>
            <person name="Gainer-Dewar J."/>
            <person name="Goldberg J."/>
            <person name="Griggs A."/>
            <person name="Gujja S."/>
            <person name="Hansen M."/>
            <person name="Howarth C."/>
            <person name="Imamovic A."/>
            <person name="Ireland A."/>
            <person name="Larimer J."/>
            <person name="McCowan C."/>
            <person name="Murphy C."/>
            <person name="Pearson M."/>
            <person name="Poon T.W."/>
            <person name="Priest M."/>
            <person name="Roberts A."/>
            <person name="Saif S."/>
            <person name="Shea T."/>
            <person name="Sisk P."/>
            <person name="Sykes S."/>
            <person name="Wortman J."/>
            <person name="Nusbaum C."/>
            <person name="Birren B."/>
        </authorList>
    </citation>
    <scope>NUCLEOTIDE SEQUENCE [LARGE SCALE GENOMIC DNA]</scope>
    <source>
        <strain evidence="2 3">FCH/4</strain>
    </source>
</reference>
<keyword evidence="1" id="KW-0472">Membrane</keyword>
<evidence type="ECO:0000256" key="1">
    <source>
        <dbReference type="SAM" id="Phobius"/>
    </source>
</evidence>
<protein>
    <submittedName>
        <fullName evidence="2">Uncharacterized protein</fullName>
    </submittedName>
</protein>
<gene>
    <name evidence="2" type="ORF">PFFCH_05171</name>
</gene>
<reference evidence="2 3" key="2">
    <citation type="submission" date="2013-02" db="EMBL/GenBank/DDBJ databases">
        <title>The Genome Sequence of Plasmodium falciparum FCH/4.</title>
        <authorList>
            <consortium name="The Broad Institute Genome Sequencing Platform"/>
            <consortium name="The Broad Institute Genome Sequencing Center for Infectious Disease"/>
            <person name="Neafsey D."/>
            <person name="Cheeseman I."/>
            <person name="Volkman S."/>
            <person name="Adams J."/>
            <person name="Walker B."/>
            <person name="Young S.K."/>
            <person name="Zeng Q."/>
            <person name="Gargeya S."/>
            <person name="Fitzgerald M."/>
            <person name="Haas B."/>
            <person name="Abouelleil A."/>
            <person name="Alvarado L."/>
            <person name="Arachchi H.M."/>
            <person name="Berlin A.M."/>
            <person name="Chapman S.B."/>
            <person name="Dewar J."/>
            <person name="Goldberg J."/>
            <person name="Griggs A."/>
            <person name="Gujja S."/>
            <person name="Hansen M."/>
            <person name="Howarth C."/>
            <person name="Imamovic A."/>
            <person name="Larimer J."/>
            <person name="McCowan C."/>
            <person name="Murphy C."/>
            <person name="Neiman D."/>
            <person name="Pearson M."/>
            <person name="Priest M."/>
            <person name="Roberts A."/>
            <person name="Saif S."/>
            <person name="Shea T."/>
            <person name="Sisk P."/>
            <person name="Sykes S."/>
            <person name="Wortman J."/>
            <person name="Nusbaum C."/>
            <person name="Birren B."/>
        </authorList>
    </citation>
    <scope>NUCLEOTIDE SEQUENCE [LARGE SCALE GENOMIC DNA]</scope>
    <source>
        <strain evidence="2 3">FCH/4</strain>
    </source>
</reference>
<feature type="transmembrane region" description="Helical" evidence="1">
    <location>
        <begin position="54"/>
        <end position="76"/>
    </location>
</feature>
<organism evidence="2 3">
    <name type="scientific">Plasmodium falciparum FCH/4</name>
    <dbReference type="NCBI Taxonomy" id="1036724"/>
    <lineage>
        <taxon>Eukaryota</taxon>
        <taxon>Sar</taxon>
        <taxon>Alveolata</taxon>
        <taxon>Apicomplexa</taxon>
        <taxon>Aconoidasida</taxon>
        <taxon>Haemosporida</taxon>
        <taxon>Plasmodiidae</taxon>
        <taxon>Plasmodium</taxon>
        <taxon>Plasmodium (Laverania)</taxon>
    </lineage>
</organism>
<dbReference type="AlphaFoldDB" id="A0A024VFD5"/>
<evidence type="ECO:0000313" key="2">
    <source>
        <dbReference type="EMBL" id="ETW27399.1"/>
    </source>
</evidence>
<name>A0A024VFD5_PLAFA</name>
<accession>A0A024VFD5</accession>
<evidence type="ECO:0000313" key="3">
    <source>
        <dbReference type="Proteomes" id="UP000030656"/>
    </source>
</evidence>
<sequence>MYIQLNRNKKKKKQFEDDKLNEEETAKIYAEYVRTFEGGNDLDNRHKFVKGNKLNMKSVTILYIYIYVYIYLFLFVKKSN</sequence>